<evidence type="ECO:0000256" key="5">
    <source>
        <dbReference type="SAM" id="Phobius"/>
    </source>
</evidence>
<keyword evidence="2 5" id="KW-0812">Transmembrane</keyword>
<keyword evidence="4 5" id="KW-0472">Membrane</keyword>
<dbReference type="GO" id="GO:0005385">
    <property type="term" value="F:zinc ion transmembrane transporter activity"/>
    <property type="evidence" value="ECO:0007669"/>
    <property type="project" value="TreeGrafter"/>
</dbReference>
<dbReference type="eggNOG" id="KOG1558">
    <property type="taxonomic scope" value="Eukaryota"/>
</dbReference>
<dbReference type="STRING" id="51511.ENSCSAVP00000011211"/>
<accession>H2Z0U9</accession>
<proteinExistence type="predicted"/>
<dbReference type="GO" id="GO:0005886">
    <property type="term" value="C:plasma membrane"/>
    <property type="evidence" value="ECO:0007669"/>
    <property type="project" value="TreeGrafter"/>
</dbReference>
<dbReference type="FunCoup" id="H2Z0U9">
    <property type="interactions" value="1"/>
</dbReference>
<reference evidence="6" key="3">
    <citation type="submission" date="2025-09" db="UniProtKB">
        <authorList>
            <consortium name="Ensembl"/>
        </authorList>
    </citation>
    <scope>IDENTIFICATION</scope>
</reference>
<comment type="subcellular location">
    <subcellularLocation>
        <location evidence="1">Membrane</location>
        <topology evidence="1">Multi-pass membrane protein</topology>
    </subcellularLocation>
</comment>
<dbReference type="Proteomes" id="UP000007875">
    <property type="component" value="Unassembled WGS sequence"/>
</dbReference>
<dbReference type="PANTHER" id="PTHR11040:SF140">
    <property type="entry name" value="ZRT (ZRT), IRT- (IRT-) LIKE PROTEIN TRANSPORTER"/>
    <property type="match status" value="1"/>
</dbReference>
<evidence type="ECO:0000313" key="6">
    <source>
        <dbReference type="Ensembl" id="ENSCSAVP00000011211.1"/>
    </source>
</evidence>
<evidence type="ECO:0000256" key="3">
    <source>
        <dbReference type="ARBA" id="ARBA00022989"/>
    </source>
</evidence>
<dbReference type="Pfam" id="PF02535">
    <property type="entry name" value="Zip"/>
    <property type="match status" value="1"/>
</dbReference>
<dbReference type="HOGENOM" id="CLU_040462_1_0_1"/>
<evidence type="ECO:0000256" key="4">
    <source>
        <dbReference type="ARBA" id="ARBA00023136"/>
    </source>
</evidence>
<reference evidence="7" key="1">
    <citation type="submission" date="2003-08" db="EMBL/GenBank/DDBJ databases">
        <authorList>
            <person name="Birren B."/>
            <person name="Nusbaum C."/>
            <person name="Abebe A."/>
            <person name="Abouelleil A."/>
            <person name="Adekoya E."/>
            <person name="Ait-zahra M."/>
            <person name="Allen N."/>
            <person name="Allen T."/>
            <person name="An P."/>
            <person name="Anderson M."/>
            <person name="Anderson S."/>
            <person name="Arachchi H."/>
            <person name="Armbruster J."/>
            <person name="Bachantsang P."/>
            <person name="Baldwin J."/>
            <person name="Barry A."/>
            <person name="Bayul T."/>
            <person name="Blitshsteyn B."/>
            <person name="Bloom T."/>
            <person name="Blye J."/>
            <person name="Boguslavskiy L."/>
            <person name="Borowsky M."/>
            <person name="Boukhgalter B."/>
            <person name="Brunache A."/>
            <person name="Butler J."/>
            <person name="Calixte N."/>
            <person name="Calvo S."/>
            <person name="Camarata J."/>
            <person name="Campo K."/>
            <person name="Chang J."/>
            <person name="Cheshatsang Y."/>
            <person name="Citroen M."/>
            <person name="Collymore A."/>
            <person name="Considine T."/>
            <person name="Cook A."/>
            <person name="Cooke P."/>
            <person name="Corum B."/>
            <person name="Cuomo C."/>
            <person name="David R."/>
            <person name="Dawoe T."/>
            <person name="Degray S."/>
            <person name="Dodge S."/>
            <person name="Dooley K."/>
            <person name="Dorje P."/>
            <person name="Dorjee K."/>
            <person name="Dorris L."/>
            <person name="Duffey N."/>
            <person name="Dupes A."/>
            <person name="Elkins T."/>
            <person name="Engels R."/>
            <person name="Erickson J."/>
            <person name="Farina A."/>
            <person name="Faro S."/>
            <person name="Ferreira P."/>
            <person name="Fischer H."/>
            <person name="Fitzgerald M."/>
            <person name="Foley K."/>
            <person name="Gage D."/>
            <person name="Galagan J."/>
            <person name="Gearin G."/>
            <person name="Gnerre S."/>
            <person name="Gnirke A."/>
            <person name="Goyette A."/>
            <person name="Graham J."/>
            <person name="Grandbois E."/>
            <person name="Gyaltsen K."/>
            <person name="Hafez N."/>
            <person name="Hagopian D."/>
            <person name="Hagos B."/>
            <person name="Hall J."/>
            <person name="Hatcher B."/>
            <person name="Heller A."/>
            <person name="Higgins H."/>
            <person name="Honan T."/>
            <person name="Horn A."/>
            <person name="Houde N."/>
            <person name="Hughes L."/>
            <person name="Hulme W."/>
            <person name="Husby E."/>
            <person name="Iliev I."/>
            <person name="Jaffe D."/>
            <person name="Jones C."/>
            <person name="Kamal M."/>
            <person name="Kamat A."/>
            <person name="Kamvysselis M."/>
            <person name="Karlsson E."/>
            <person name="Kells C."/>
            <person name="Kieu A."/>
            <person name="Kisner P."/>
            <person name="Kodira C."/>
            <person name="Kulbokas E."/>
            <person name="Labutti K."/>
            <person name="Lama D."/>
            <person name="Landers T."/>
            <person name="Leger J."/>
            <person name="Levine S."/>
            <person name="Lewis D."/>
            <person name="Lewis T."/>
            <person name="Lindblad-toh K."/>
            <person name="Liu X."/>
            <person name="Lokyitsang T."/>
            <person name="Lokyitsang Y."/>
            <person name="Lucien O."/>
            <person name="Lui A."/>
            <person name="Ma L.J."/>
            <person name="Mabbitt R."/>
            <person name="Macdonald J."/>
            <person name="Maclean C."/>
            <person name="Major J."/>
            <person name="Manning J."/>
            <person name="Marabella R."/>
            <person name="Maru K."/>
            <person name="Matthews C."/>
            <person name="Mauceli E."/>
            <person name="Mccarthy M."/>
            <person name="Mcdonough S."/>
            <person name="Mcghee T."/>
            <person name="Meldrim J."/>
            <person name="Meneus L."/>
            <person name="Mesirov J."/>
            <person name="Mihalev A."/>
            <person name="Mihova T."/>
            <person name="Mikkelsen T."/>
            <person name="Mlenga V."/>
            <person name="Moru K."/>
            <person name="Mozes J."/>
            <person name="Mulrain L."/>
            <person name="Munson G."/>
            <person name="Naylor J."/>
            <person name="Newes C."/>
            <person name="Nguyen C."/>
            <person name="Nguyen N."/>
            <person name="Nguyen T."/>
            <person name="Nicol R."/>
            <person name="Nielsen C."/>
            <person name="Nizzari M."/>
            <person name="Norbu C."/>
            <person name="Norbu N."/>
            <person name="O'donnell P."/>
            <person name="Okoawo O."/>
            <person name="O'leary S."/>
            <person name="Omotosho B."/>
            <person name="O'neill K."/>
            <person name="Osman S."/>
            <person name="Parker S."/>
            <person name="Perrin D."/>
            <person name="Phunkhang P."/>
            <person name="Piqani B."/>
            <person name="Purcell S."/>
            <person name="Rachupka T."/>
            <person name="Ramasamy U."/>
            <person name="Rameau R."/>
            <person name="Ray V."/>
            <person name="Raymond C."/>
            <person name="Retta R."/>
            <person name="Richardson S."/>
            <person name="Rise C."/>
            <person name="Rodriguez J."/>
            <person name="Rogers J."/>
            <person name="Rogov P."/>
            <person name="Rutman M."/>
            <person name="Schupbach R."/>
            <person name="Seaman C."/>
            <person name="Settipalli S."/>
            <person name="Sharpe T."/>
            <person name="Sheridan J."/>
            <person name="Sherpa N."/>
            <person name="Shi J."/>
            <person name="Smirnov S."/>
            <person name="Smith C."/>
            <person name="Sougnez C."/>
            <person name="Spencer B."/>
            <person name="Stalker J."/>
            <person name="Stange-thomann N."/>
            <person name="Stavropoulos S."/>
            <person name="Stetson K."/>
            <person name="Stone C."/>
            <person name="Stone S."/>
            <person name="Stubbs M."/>
            <person name="Talamas J."/>
            <person name="Tchuinga P."/>
            <person name="Tenzing P."/>
            <person name="Tesfaye S."/>
            <person name="Theodore J."/>
            <person name="Thoulutsang Y."/>
            <person name="Topham K."/>
            <person name="Towey S."/>
            <person name="Tsamla T."/>
            <person name="Tsomo N."/>
            <person name="Vallee D."/>
            <person name="Vassiliev H."/>
            <person name="Venkataraman V."/>
            <person name="Vinson J."/>
            <person name="Vo A."/>
            <person name="Wade C."/>
            <person name="Wang S."/>
            <person name="Wangchuk T."/>
            <person name="Wangdi T."/>
            <person name="Whittaker C."/>
            <person name="Wilkinson J."/>
            <person name="Wu Y."/>
            <person name="Wyman D."/>
            <person name="Yadav S."/>
            <person name="Yang S."/>
            <person name="Yang X."/>
            <person name="Yeager S."/>
            <person name="Yee E."/>
            <person name="Young G."/>
            <person name="Zainoun J."/>
            <person name="Zembeck L."/>
            <person name="Zimmer A."/>
            <person name="Zody M."/>
            <person name="Lander E."/>
        </authorList>
    </citation>
    <scope>NUCLEOTIDE SEQUENCE [LARGE SCALE GENOMIC DNA]</scope>
</reference>
<feature type="transmembrane region" description="Helical" evidence="5">
    <location>
        <begin position="244"/>
        <end position="262"/>
    </location>
</feature>
<reference evidence="6" key="2">
    <citation type="submission" date="2025-08" db="UniProtKB">
        <authorList>
            <consortium name="Ensembl"/>
        </authorList>
    </citation>
    <scope>IDENTIFICATION</scope>
</reference>
<dbReference type="OMA" id="VSAHKYI"/>
<name>H2Z0U9_CIOSA</name>
<keyword evidence="3 5" id="KW-1133">Transmembrane helix</keyword>
<feature type="transmembrane region" description="Helical" evidence="5">
    <location>
        <begin position="178"/>
        <end position="200"/>
    </location>
</feature>
<organism evidence="6 7">
    <name type="scientific">Ciona savignyi</name>
    <name type="common">Pacific transparent sea squirt</name>
    <dbReference type="NCBI Taxonomy" id="51511"/>
    <lineage>
        <taxon>Eukaryota</taxon>
        <taxon>Metazoa</taxon>
        <taxon>Chordata</taxon>
        <taxon>Tunicata</taxon>
        <taxon>Ascidiacea</taxon>
        <taxon>Phlebobranchia</taxon>
        <taxon>Cionidae</taxon>
        <taxon>Ciona</taxon>
    </lineage>
</organism>
<feature type="transmembrane region" description="Helical" evidence="5">
    <location>
        <begin position="117"/>
        <end position="139"/>
    </location>
</feature>
<evidence type="ECO:0000256" key="2">
    <source>
        <dbReference type="ARBA" id="ARBA00022692"/>
    </source>
</evidence>
<keyword evidence="7" id="KW-1185">Reference proteome</keyword>
<evidence type="ECO:0000256" key="1">
    <source>
        <dbReference type="ARBA" id="ARBA00004141"/>
    </source>
</evidence>
<dbReference type="Ensembl" id="ENSCSAVT00000011342.1">
    <property type="protein sequence ID" value="ENSCSAVP00000011211.1"/>
    <property type="gene ID" value="ENSCSAVG00000006559.1"/>
</dbReference>
<feature type="transmembrane region" description="Helical" evidence="5">
    <location>
        <begin position="212"/>
        <end position="232"/>
    </location>
</feature>
<dbReference type="InParanoid" id="H2Z0U9"/>
<feature type="transmembrane region" description="Helical" evidence="5">
    <location>
        <begin position="47"/>
        <end position="63"/>
    </location>
</feature>
<feature type="transmembrane region" description="Helical" evidence="5">
    <location>
        <begin position="145"/>
        <end position="166"/>
    </location>
</feature>
<dbReference type="InterPro" id="IPR003689">
    <property type="entry name" value="ZIP"/>
</dbReference>
<sequence>VISIINCFCGGLFLGICLLELLPESRQGVVRVLALAEINTPFPVTEFIIGSGLLLVMFIEHAVSDVCSRTSRNVDYDTMERRRSHEVRENEDCDFTEAVRSPPSSRRNSDVTSSESVRTLVLIGMLSIHSIFEGLALGLELNVASLIQLLLAVSVHKSVLAFGLGLRLFESFSDKLSTALACAIIFCTASPLGCVIGIFLTPLSSIPTTDAVSAVLECLATGTFLYVTFVEVIPSERKIKVRKLIKLLILLFGFGAIVGLQFI</sequence>
<dbReference type="PANTHER" id="PTHR11040">
    <property type="entry name" value="ZINC/IRON TRANSPORTER"/>
    <property type="match status" value="1"/>
</dbReference>
<protein>
    <submittedName>
        <fullName evidence="6">Uncharacterized protein</fullName>
    </submittedName>
</protein>
<evidence type="ECO:0000313" key="7">
    <source>
        <dbReference type="Proteomes" id="UP000007875"/>
    </source>
</evidence>
<dbReference type="AlphaFoldDB" id="H2Z0U9"/>
<dbReference type="GeneTree" id="ENSGT00940000164669"/>